<gene>
    <name evidence="1" type="ORF">CNECB9_5470010</name>
</gene>
<name>A0A1K0JPP2_CUPNE</name>
<protein>
    <submittedName>
        <fullName evidence="1">Uncharacterized protein</fullName>
    </submittedName>
</protein>
<proteinExistence type="predicted"/>
<dbReference type="EMBL" id="FMSH01000498">
    <property type="protein sequence ID" value="SCU98375.1"/>
    <property type="molecule type" value="Genomic_DNA"/>
</dbReference>
<accession>A0A1K0JPP2</accession>
<organism evidence="1">
    <name type="scientific">Cupriavidus necator</name>
    <name type="common">Alcaligenes eutrophus</name>
    <name type="synonym">Ralstonia eutropha</name>
    <dbReference type="NCBI Taxonomy" id="106590"/>
    <lineage>
        <taxon>Bacteria</taxon>
        <taxon>Pseudomonadati</taxon>
        <taxon>Pseudomonadota</taxon>
        <taxon>Betaproteobacteria</taxon>
        <taxon>Burkholderiales</taxon>
        <taxon>Burkholderiaceae</taxon>
        <taxon>Cupriavidus</taxon>
    </lineage>
</organism>
<reference evidence="1" key="1">
    <citation type="submission" date="2016-09" db="EMBL/GenBank/DDBJ databases">
        <authorList>
            <person name="Capua I."/>
            <person name="De Benedictis P."/>
            <person name="Joannis T."/>
            <person name="Lombin L.H."/>
            <person name="Cattoli G."/>
        </authorList>
    </citation>
    <scope>NUCLEOTIDE SEQUENCE</scope>
    <source>
        <strain evidence="1">B9</strain>
    </source>
</reference>
<evidence type="ECO:0000313" key="1">
    <source>
        <dbReference type="EMBL" id="SCU98375.1"/>
    </source>
</evidence>
<sequence length="96" mass="9941">MRFGVVLAAIESWNLVRKHNAADGKSRGSRESWELYAACASTAAAISVSVANLSKVVKSASAWFEHLTLTSGVLGGFAAGVVVVESGSDACGFTHL</sequence>
<dbReference type="AlphaFoldDB" id="A0A1K0JPP2"/>